<evidence type="ECO:0000256" key="12">
    <source>
        <dbReference type="ARBA" id="ARBA00052260"/>
    </source>
</evidence>
<name>A0A6I4W2I3_9BACL</name>
<dbReference type="PRINTS" id="PR00469">
    <property type="entry name" value="PNDRDTASEII"/>
</dbReference>
<comment type="catalytic activity">
    <reaction evidence="7">
        <text>3-bromo-4-hydroxybenzoate + bromide + NADPH + O2 + 3 H(+) = 2,4-dibromophenol + CO2 + NADP(+) + 2 H2O</text>
        <dbReference type="Rhea" id="RHEA:56356"/>
        <dbReference type="ChEBI" id="CHEBI:15377"/>
        <dbReference type="ChEBI" id="CHEBI:15378"/>
        <dbReference type="ChEBI" id="CHEBI:15379"/>
        <dbReference type="ChEBI" id="CHEBI:15858"/>
        <dbReference type="ChEBI" id="CHEBI:16526"/>
        <dbReference type="ChEBI" id="CHEBI:34238"/>
        <dbReference type="ChEBI" id="CHEBI:57783"/>
        <dbReference type="ChEBI" id="CHEBI:58349"/>
        <dbReference type="ChEBI" id="CHEBI:140203"/>
    </reaction>
    <physiologicalReaction direction="left-to-right" evidence="7">
        <dbReference type="Rhea" id="RHEA:56357"/>
    </physiologicalReaction>
</comment>
<evidence type="ECO:0000256" key="3">
    <source>
        <dbReference type="ARBA" id="ARBA00022630"/>
    </source>
</evidence>
<organism evidence="15 16">
    <name type="scientific">Shimazuella alba</name>
    <dbReference type="NCBI Taxonomy" id="2690964"/>
    <lineage>
        <taxon>Bacteria</taxon>
        <taxon>Bacillati</taxon>
        <taxon>Bacillota</taxon>
        <taxon>Bacilli</taxon>
        <taxon>Bacillales</taxon>
        <taxon>Thermoactinomycetaceae</taxon>
        <taxon>Shimazuella</taxon>
    </lineage>
</organism>
<comment type="similarity">
    <text evidence="2">Belongs to the FMO family.</text>
</comment>
<evidence type="ECO:0000256" key="5">
    <source>
        <dbReference type="ARBA" id="ARBA00022857"/>
    </source>
</evidence>
<dbReference type="Pfam" id="PF13738">
    <property type="entry name" value="Pyr_redox_3"/>
    <property type="match status" value="1"/>
</dbReference>
<evidence type="ECO:0000313" key="16">
    <source>
        <dbReference type="Proteomes" id="UP000430692"/>
    </source>
</evidence>
<dbReference type="GO" id="GO:0050661">
    <property type="term" value="F:NADP binding"/>
    <property type="evidence" value="ECO:0007669"/>
    <property type="project" value="InterPro"/>
</dbReference>
<comment type="catalytic activity">
    <reaction evidence="10">
        <text>3,4-dihydroxybenzoate + bromide + NADPH + O2 + 2 H(+) = 3-bromo-4,5-dihydroxybenzoate + NADP(+) + 2 H2O</text>
        <dbReference type="Rhea" id="RHEA:56372"/>
        <dbReference type="ChEBI" id="CHEBI:15377"/>
        <dbReference type="ChEBI" id="CHEBI:15378"/>
        <dbReference type="ChEBI" id="CHEBI:15379"/>
        <dbReference type="ChEBI" id="CHEBI:15858"/>
        <dbReference type="ChEBI" id="CHEBI:36241"/>
        <dbReference type="ChEBI" id="CHEBI:57783"/>
        <dbReference type="ChEBI" id="CHEBI:58349"/>
        <dbReference type="ChEBI" id="CHEBI:140211"/>
    </reaction>
    <physiologicalReaction direction="left-to-right" evidence="10">
        <dbReference type="Rhea" id="RHEA:56373"/>
    </physiologicalReaction>
</comment>
<evidence type="ECO:0000256" key="2">
    <source>
        <dbReference type="ARBA" id="ARBA00009183"/>
    </source>
</evidence>
<dbReference type="EMBL" id="WUUL01000010">
    <property type="protein sequence ID" value="MXQ54984.1"/>
    <property type="molecule type" value="Genomic_DNA"/>
</dbReference>
<evidence type="ECO:0000256" key="7">
    <source>
        <dbReference type="ARBA" id="ARBA00050194"/>
    </source>
</evidence>
<dbReference type="InterPro" id="IPR000960">
    <property type="entry name" value="Flavin_mOase"/>
</dbReference>
<dbReference type="Gene3D" id="3.50.50.60">
    <property type="entry name" value="FAD/NAD(P)-binding domain"/>
    <property type="match status" value="1"/>
</dbReference>
<sequence length="350" mass="38835">MGKILDSIVIGAGQAGLASAYHLQRGNAEYVVLEASDQTAGSWPNYYDSLTLFSPARYSSLPEYVFPDDPDRYPSKEEVVTYLTDYAKHFHFPIRTGEKVIRVQKKNYVFQVETESGDQFLAKTVIAATGAFSHPFIPNISGKEQYIGSVIHSCHYRKVDEFQNQRVVVVGGGNSAVQIAYELAQVAQVSLATRKPISFSPQRILGRDVHFWLTVSGLDRFSLTKGLATKVSVLDTGMYQEAIHNGKPDRREMFVKFTEEGVVWKDGTVEKIDAVIFGTGYRPNVAYLESLPKALDTQGNPMQQNGVSTHVEGLYFVGLNRQRSFASATLRGVGNDAKYVIQKAKSLIES</sequence>
<evidence type="ECO:0000256" key="10">
    <source>
        <dbReference type="ARBA" id="ARBA00051726"/>
    </source>
</evidence>
<evidence type="ECO:0000256" key="14">
    <source>
        <dbReference type="ARBA" id="ARBA00069832"/>
    </source>
</evidence>
<comment type="catalytic activity">
    <reaction evidence="11">
        <text>3,4-dihydroxybenzoate + 2 bromide + 2 NADPH + 2 O2 + 5 H(+) = 3,5-dibromobenzene-1,2-diol + CO2 + 2 NADP(+) + 4 H2O</text>
        <dbReference type="Rhea" id="RHEA:56368"/>
        <dbReference type="ChEBI" id="CHEBI:15377"/>
        <dbReference type="ChEBI" id="CHEBI:15378"/>
        <dbReference type="ChEBI" id="CHEBI:15379"/>
        <dbReference type="ChEBI" id="CHEBI:15858"/>
        <dbReference type="ChEBI" id="CHEBI:16526"/>
        <dbReference type="ChEBI" id="CHEBI:36241"/>
        <dbReference type="ChEBI" id="CHEBI:57783"/>
        <dbReference type="ChEBI" id="CHEBI:58349"/>
        <dbReference type="ChEBI" id="CHEBI:140214"/>
        <dbReference type="EC" id="1.14.19.55"/>
    </reaction>
    <physiologicalReaction direction="left-to-right" evidence="11">
        <dbReference type="Rhea" id="RHEA:56369"/>
    </physiologicalReaction>
</comment>
<dbReference type="InterPro" id="IPR036188">
    <property type="entry name" value="FAD/NAD-bd_sf"/>
</dbReference>
<evidence type="ECO:0000256" key="11">
    <source>
        <dbReference type="ARBA" id="ARBA00052183"/>
    </source>
</evidence>
<reference evidence="15 16" key="1">
    <citation type="submission" date="2019-12" db="EMBL/GenBank/DDBJ databases">
        <title>Whole-genome analyses of novel actinobacteria.</title>
        <authorList>
            <person name="Sahin N."/>
            <person name="Saygin H."/>
        </authorList>
    </citation>
    <scope>NUCLEOTIDE SEQUENCE [LARGE SCALE GENOMIC DNA]</scope>
    <source>
        <strain evidence="15 16">KC615</strain>
    </source>
</reference>
<dbReference type="InterPro" id="IPR050982">
    <property type="entry name" value="Auxin_biosynth/cation_transpt"/>
</dbReference>
<dbReference type="PANTHER" id="PTHR43539">
    <property type="entry name" value="FLAVIN-BINDING MONOOXYGENASE-LIKE PROTEIN (AFU_ORTHOLOGUE AFUA_4G09220)"/>
    <property type="match status" value="1"/>
</dbReference>
<keyword evidence="6" id="KW-0560">Oxidoreductase</keyword>
<accession>A0A6I4W2I3</accession>
<dbReference type="Proteomes" id="UP000430692">
    <property type="component" value="Unassembled WGS sequence"/>
</dbReference>
<keyword evidence="5" id="KW-0521">NADP</keyword>
<comment type="catalytic activity">
    <reaction evidence="8">
        <text>3-bromo-4,5-dihydroxybenzoate + bromide + NADPH + O2 + 3 H(+) = 3,5-dibromobenzene-1,2-diol + CO2 + NADP(+) + 2 H2O</text>
        <dbReference type="Rhea" id="RHEA:56376"/>
        <dbReference type="ChEBI" id="CHEBI:15377"/>
        <dbReference type="ChEBI" id="CHEBI:15378"/>
        <dbReference type="ChEBI" id="CHEBI:15379"/>
        <dbReference type="ChEBI" id="CHEBI:15858"/>
        <dbReference type="ChEBI" id="CHEBI:16526"/>
        <dbReference type="ChEBI" id="CHEBI:57783"/>
        <dbReference type="ChEBI" id="CHEBI:58349"/>
        <dbReference type="ChEBI" id="CHEBI:140211"/>
        <dbReference type="ChEBI" id="CHEBI:140214"/>
    </reaction>
    <physiologicalReaction direction="left-to-right" evidence="8">
        <dbReference type="Rhea" id="RHEA:56377"/>
    </physiologicalReaction>
</comment>
<dbReference type="EC" id="1.14.19.55" evidence="13"/>
<comment type="catalytic activity">
    <reaction evidence="9">
        <text>bromide + 4-hydroxybenzoate + NADPH + O2 + 2 H(+) = 3-bromo-4-hydroxybenzoate + NADP(+) + 2 H2O</text>
        <dbReference type="Rhea" id="RHEA:56352"/>
        <dbReference type="ChEBI" id="CHEBI:15377"/>
        <dbReference type="ChEBI" id="CHEBI:15378"/>
        <dbReference type="ChEBI" id="CHEBI:15379"/>
        <dbReference type="ChEBI" id="CHEBI:15858"/>
        <dbReference type="ChEBI" id="CHEBI:17879"/>
        <dbReference type="ChEBI" id="CHEBI:57783"/>
        <dbReference type="ChEBI" id="CHEBI:58349"/>
        <dbReference type="ChEBI" id="CHEBI:140203"/>
    </reaction>
    <physiologicalReaction direction="left-to-right" evidence="9">
        <dbReference type="Rhea" id="RHEA:56353"/>
    </physiologicalReaction>
</comment>
<dbReference type="GO" id="GO:0050660">
    <property type="term" value="F:flavin adenine dinucleotide binding"/>
    <property type="evidence" value="ECO:0007669"/>
    <property type="project" value="InterPro"/>
</dbReference>
<evidence type="ECO:0000256" key="4">
    <source>
        <dbReference type="ARBA" id="ARBA00022827"/>
    </source>
</evidence>
<evidence type="ECO:0000256" key="8">
    <source>
        <dbReference type="ARBA" id="ARBA00050583"/>
    </source>
</evidence>
<protein>
    <recommendedName>
        <fullName evidence="14">4-hydroxybenzoate brominase (decarboxylating)</fullName>
        <ecNumber evidence="13">1.14.19.55</ecNumber>
    </recommendedName>
</protein>
<keyword evidence="16" id="KW-1185">Reference proteome</keyword>
<evidence type="ECO:0000313" key="15">
    <source>
        <dbReference type="EMBL" id="MXQ54984.1"/>
    </source>
</evidence>
<dbReference type="PIRSF" id="PIRSF000332">
    <property type="entry name" value="FMO"/>
    <property type="match status" value="1"/>
</dbReference>
<evidence type="ECO:0000256" key="6">
    <source>
        <dbReference type="ARBA" id="ARBA00023002"/>
    </source>
</evidence>
<dbReference type="GO" id="GO:0004497">
    <property type="term" value="F:monooxygenase activity"/>
    <property type="evidence" value="ECO:0007669"/>
    <property type="project" value="TreeGrafter"/>
</dbReference>
<comment type="cofactor">
    <cofactor evidence="1">
        <name>FAD</name>
        <dbReference type="ChEBI" id="CHEBI:57692"/>
    </cofactor>
</comment>
<dbReference type="FunFam" id="3.50.50.60:FF:000023">
    <property type="entry name" value="Dimethylaniline monooxygenase [N-oxide-forming]"/>
    <property type="match status" value="1"/>
</dbReference>
<proteinExistence type="inferred from homology"/>
<dbReference type="RefSeq" id="WP_160802334.1">
    <property type="nucleotide sequence ID" value="NZ_WUUL01000010.1"/>
</dbReference>
<comment type="caution">
    <text evidence="15">The sequence shown here is derived from an EMBL/GenBank/DDBJ whole genome shotgun (WGS) entry which is preliminary data.</text>
</comment>
<evidence type="ECO:0000256" key="1">
    <source>
        <dbReference type="ARBA" id="ARBA00001974"/>
    </source>
</evidence>
<evidence type="ECO:0000256" key="13">
    <source>
        <dbReference type="ARBA" id="ARBA00066870"/>
    </source>
</evidence>
<dbReference type="PANTHER" id="PTHR43539:SF78">
    <property type="entry name" value="FLAVIN-CONTAINING MONOOXYGENASE"/>
    <property type="match status" value="1"/>
</dbReference>
<keyword evidence="3" id="KW-0285">Flavoprotein</keyword>
<dbReference type="SUPFAM" id="SSF51905">
    <property type="entry name" value="FAD/NAD(P)-binding domain"/>
    <property type="match status" value="2"/>
</dbReference>
<dbReference type="AlphaFoldDB" id="A0A6I4W2I3"/>
<evidence type="ECO:0000256" key="9">
    <source>
        <dbReference type="ARBA" id="ARBA00051354"/>
    </source>
</evidence>
<keyword evidence="4" id="KW-0274">FAD</keyword>
<gene>
    <name evidence="15" type="ORF">GSM42_14915</name>
</gene>
<dbReference type="PRINTS" id="PR00368">
    <property type="entry name" value="FADPNR"/>
</dbReference>
<comment type="catalytic activity">
    <reaction evidence="12">
        <text>2 bromide + 4-hydroxybenzoate + 2 NADPH + 2 O2 + 5 H(+) = 2,4-dibromophenol + CO2 + 2 NADP(+) + 4 H2O</text>
        <dbReference type="Rhea" id="RHEA:56348"/>
        <dbReference type="ChEBI" id="CHEBI:15377"/>
        <dbReference type="ChEBI" id="CHEBI:15378"/>
        <dbReference type="ChEBI" id="CHEBI:15379"/>
        <dbReference type="ChEBI" id="CHEBI:15858"/>
        <dbReference type="ChEBI" id="CHEBI:16526"/>
        <dbReference type="ChEBI" id="CHEBI:17879"/>
        <dbReference type="ChEBI" id="CHEBI:34238"/>
        <dbReference type="ChEBI" id="CHEBI:57783"/>
        <dbReference type="ChEBI" id="CHEBI:58349"/>
        <dbReference type="EC" id="1.14.19.55"/>
    </reaction>
    <physiologicalReaction direction="left-to-right" evidence="12">
        <dbReference type="Rhea" id="RHEA:56349"/>
    </physiologicalReaction>
</comment>